<dbReference type="Pfam" id="PF00071">
    <property type="entry name" value="Ras"/>
    <property type="match status" value="1"/>
</dbReference>
<dbReference type="InterPro" id="IPR027417">
    <property type="entry name" value="P-loop_NTPase"/>
</dbReference>
<proteinExistence type="predicted"/>
<keyword evidence="3" id="KW-0653">Protein transport</keyword>
<dbReference type="PROSITE" id="PS51419">
    <property type="entry name" value="RAB"/>
    <property type="match status" value="1"/>
</dbReference>
<evidence type="ECO:0000313" key="6">
    <source>
        <dbReference type="Proteomes" id="UP001590951"/>
    </source>
</evidence>
<evidence type="ECO:0000256" key="4">
    <source>
        <dbReference type="ARBA" id="ARBA00023134"/>
    </source>
</evidence>
<sequence>MGRRPLFLVNFNTVCPQATALDTYLPRRTQRCNEAAVQNTFVPFHHSIKNRSHYFQRSQRAPKAPLRNPMEQALFTINVALVGVAGVGKTSYINQLTADEPLVLNNYVGTVPSYDKTTRISIQTTAGPVHFAVRDTVGETHTTMLKHLTTDCTILMYDVNDASTLTAMMLWQKRYINDPTSIICLVGNKAEDGWLTTRQVSVQHAAEVGNQYGMGSYQINTRLGRNVYFPLLYLARKVLQLEGLELFSEIPFVYDEAAEIERENYLKAQPQVLDLELEQAVSMRGKGAVVTAEQQQRIRDSKQRRSQRELTKDDRDILMRQQAKYRFLKRVNGTYKLSL</sequence>
<organism evidence="5 6">
    <name type="scientific">Lepraria finkii</name>
    <dbReference type="NCBI Taxonomy" id="1340010"/>
    <lineage>
        <taxon>Eukaryota</taxon>
        <taxon>Fungi</taxon>
        <taxon>Dikarya</taxon>
        <taxon>Ascomycota</taxon>
        <taxon>Pezizomycotina</taxon>
        <taxon>Lecanoromycetes</taxon>
        <taxon>OSLEUM clade</taxon>
        <taxon>Lecanoromycetidae</taxon>
        <taxon>Lecanorales</taxon>
        <taxon>Lecanorineae</taxon>
        <taxon>Stereocaulaceae</taxon>
        <taxon>Lepraria</taxon>
    </lineage>
</organism>
<evidence type="ECO:0000313" key="5">
    <source>
        <dbReference type="EMBL" id="KAL2059037.1"/>
    </source>
</evidence>
<dbReference type="InterPro" id="IPR001806">
    <property type="entry name" value="Small_GTPase"/>
</dbReference>
<dbReference type="Proteomes" id="UP001590951">
    <property type="component" value="Unassembled WGS sequence"/>
</dbReference>
<keyword evidence="6" id="KW-1185">Reference proteome</keyword>
<evidence type="ECO:0000256" key="2">
    <source>
        <dbReference type="ARBA" id="ARBA00022741"/>
    </source>
</evidence>
<dbReference type="EMBL" id="JBHFEH010000001">
    <property type="protein sequence ID" value="KAL2059037.1"/>
    <property type="molecule type" value="Genomic_DNA"/>
</dbReference>
<comment type="caution">
    <text evidence="5">The sequence shown here is derived from an EMBL/GenBank/DDBJ whole genome shotgun (WGS) entry which is preliminary data.</text>
</comment>
<accession>A0ABR4BML0</accession>
<dbReference type="PANTHER" id="PTHR24071:SF0">
    <property type="entry name" value="GTP-BINDING NUCLEAR PROTEIN RAN"/>
    <property type="match status" value="1"/>
</dbReference>
<reference evidence="5 6" key="1">
    <citation type="submission" date="2024-09" db="EMBL/GenBank/DDBJ databases">
        <title>Rethinking Asexuality: The Enigmatic Case of Functional Sexual Genes in Lepraria (Stereocaulaceae).</title>
        <authorList>
            <person name="Doellman M."/>
            <person name="Sun Y."/>
            <person name="Barcenas-Pena A."/>
            <person name="Lumbsch H.T."/>
            <person name="Grewe F."/>
        </authorList>
    </citation>
    <scope>NUCLEOTIDE SEQUENCE [LARGE SCALE GENOMIC DNA]</scope>
    <source>
        <strain evidence="5 6">Grewe 0041</strain>
    </source>
</reference>
<dbReference type="Gene3D" id="3.40.50.300">
    <property type="entry name" value="P-loop containing nucleotide triphosphate hydrolases"/>
    <property type="match status" value="1"/>
</dbReference>
<evidence type="ECO:0000256" key="1">
    <source>
        <dbReference type="ARBA" id="ARBA00022448"/>
    </source>
</evidence>
<dbReference type="SMART" id="SM00176">
    <property type="entry name" value="RAN"/>
    <property type="match status" value="1"/>
</dbReference>
<protein>
    <submittedName>
        <fullName evidence="5">Uncharacterized protein</fullName>
    </submittedName>
</protein>
<keyword evidence="2" id="KW-0547">Nucleotide-binding</keyword>
<name>A0ABR4BML0_9LECA</name>
<dbReference type="SUPFAM" id="SSF52540">
    <property type="entry name" value="P-loop containing nucleoside triphosphate hydrolases"/>
    <property type="match status" value="1"/>
</dbReference>
<keyword evidence="4" id="KW-0342">GTP-binding</keyword>
<dbReference type="InterPro" id="IPR002041">
    <property type="entry name" value="Ran_GTPase"/>
</dbReference>
<gene>
    <name evidence="5" type="ORF">ABVK25_000329</name>
</gene>
<keyword evidence="1" id="KW-0813">Transport</keyword>
<evidence type="ECO:0000256" key="3">
    <source>
        <dbReference type="ARBA" id="ARBA00022927"/>
    </source>
</evidence>
<dbReference type="PANTHER" id="PTHR24071">
    <property type="entry name" value="RAN GTPASE"/>
    <property type="match status" value="1"/>
</dbReference>
<dbReference type="PRINTS" id="PR00449">
    <property type="entry name" value="RASTRNSFRMNG"/>
</dbReference>